<dbReference type="GeneID" id="31361913"/>
<accession>D3BD51</accession>
<sequence>MKTIKFFEKSVLLCSKAEQYTAFVREISPGDASKVSRLVVNPQNQDTVLEDVKLAYLNPMITSDVENIFRSTNPNQLANANGFLVIEVGMAVSKDNNSNISDSAAMPTVLPPDRKQPAVPQQLISIHAETNSDNDLDIQEVSSQLDFASVIGNNSNIPDRVLPPDRSKQPTVLQQPISTHAETNRDNDLNIQEVSSQLDFASVIRNWLSGISTVSTNAEKANGSNNISMDDIEELFLISKFFRNGITCLIKKKRNDLNSVRKSVIEFITEFLNCHRSVPFKSLFVKNEITPEDIKALVNRLGQRSAITSSLSWHLKDFAEKIAKACKFSDQISSSTRTIEGTRTIIKTISSNQSYYCDIAKYMDNETHKNFIQALTNPNRHIPQVTQEPVRMPHCLRHAKDFFRWDMERQLYRLNPTIEPFHDIILEITRTLLDTTIVVSMELMANLGVIRFTKEVLAFTTGIPVSYFREWTWTEKDIFSFWVVNQLLKSEQSFLIVNDPFGLVKALAEILGKHQQCKELANLLRKYMWLRACRQSGNTEIDFGNTKQQYYYIEEIKEIERVVNSPQTESHPRRVIFVQVNNEQENQLFLNYVQGHKSITFIGVSLQNVKFNTQGLVATLQLFVQTKD</sequence>
<name>D3BD51_HETP5</name>
<evidence type="ECO:0000313" key="1">
    <source>
        <dbReference type="EMBL" id="EFA80843.1"/>
    </source>
</evidence>
<dbReference type="AlphaFoldDB" id="D3BD51"/>
<dbReference type="EMBL" id="ADBJ01000028">
    <property type="protein sequence ID" value="EFA80843.1"/>
    <property type="molecule type" value="Genomic_DNA"/>
</dbReference>
<proteinExistence type="predicted"/>
<dbReference type="Proteomes" id="UP000001396">
    <property type="component" value="Unassembled WGS sequence"/>
</dbReference>
<evidence type="ECO:0000313" key="2">
    <source>
        <dbReference type="Proteomes" id="UP000001396"/>
    </source>
</evidence>
<gene>
    <name evidence="1" type="ORF">PPL_06431</name>
</gene>
<dbReference type="InParanoid" id="D3BD51"/>
<comment type="caution">
    <text evidence="1">The sequence shown here is derived from an EMBL/GenBank/DDBJ whole genome shotgun (WGS) entry which is preliminary data.</text>
</comment>
<reference evidence="1 2" key="1">
    <citation type="journal article" date="2011" name="Genome Res.">
        <title>Phylogeny-wide analysis of social amoeba genomes highlights ancient origins for complex intercellular communication.</title>
        <authorList>
            <person name="Heidel A.J."/>
            <person name="Lawal H.M."/>
            <person name="Felder M."/>
            <person name="Schilde C."/>
            <person name="Helps N.R."/>
            <person name="Tunggal B."/>
            <person name="Rivero F."/>
            <person name="John U."/>
            <person name="Schleicher M."/>
            <person name="Eichinger L."/>
            <person name="Platzer M."/>
            <person name="Noegel A.A."/>
            <person name="Schaap P."/>
            <person name="Gloeckner G."/>
        </authorList>
    </citation>
    <scope>NUCLEOTIDE SEQUENCE [LARGE SCALE GENOMIC DNA]</scope>
    <source>
        <strain evidence="2">ATCC 26659 / Pp 5 / PN500</strain>
    </source>
</reference>
<organism evidence="1 2">
    <name type="scientific">Heterostelium pallidum (strain ATCC 26659 / Pp 5 / PN500)</name>
    <name type="common">Cellular slime mold</name>
    <name type="synonym">Polysphondylium pallidum</name>
    <dbReference type="NCBI Taxonomy" id="670386"/>
    <lineage>
        <taxon>Eukaryota</taxon>
        <taxon>Amoebozoa</taxon>
        <taxon>Evosea</taxon>
        <taxon>Eumycetozoa</taxon>
        <taxon>Dictyostelia</taxon>
        <taxon>Acytosteliales</taxon>
        <taxon>Acytosteliaceae</taxon>
        <taxon>Heterostelium</taxon>
    </lineage>
</organism>
<keyword evidence="2" id="KW-1185">Reference proteome</keyword>
<protein>
    <submittedName>
        <fullName evidence="1">Uncharacterized protein</fullName>
    </submittedName>
</protein>
<dbReference type="RefSeq" id="XP_020432962.1">
    <property type="nucleotide sequence ID" value="XM_020577288.1"/>
</dbReference>